<evidence type="ECO:0000313" key="6">
    <source>
        <dbReference type="Proteomes" id="UP000535937"/>
    </source>
</evidence>
<feature type="signal peptide" evidence="3">
    <location>
        <begin position="1"/>
        <end position="22"/>
    </location>
</feature>
<reference evidence="5 6" key="1">
    <citation type="submission" date="2020-08" db="EMBL/GenBank/DDBJ databases">
        <title>Genomic Encyclopedia of Type Strains, Phase III (KMG-III): the genomes of soil and plant-associated and newly described type strains.</title>
        <authorList>
            <person name="Whitman W."/>
        </authorList>
    </citation>
    <scope>NUCLEOTIDE SEQUENCE [LARGE SCALE GENOMIC DNA]</scope>
    <source>
        <strain evidence="5 6">CECT 8799</strain>
    </source>
</reference>
<dbReference type="Proteomes" id="UP000535937">
    <property type="component" value="Unassembled WGS sequence"/>
</dbReference>
<comment type="subcellular location">
    <subcellularLocation>
        <location evidence="1">Membrane</location>
    </subcellularLocation>
</comment>
<keyword evidence="2" id="KW-0472">Membrane</keyword>
<keyword evidence="3" id="KW-0732">Signal</keyword>
<dbReference type="RefSeq" id="WP_183463446.1">
    <property type="nucleotide sequence ID" value="NZ_JACHWZ010000029.1"/>
</dbReference>
<feature type="domain" description="Glycine zipper 2TM" evidence="4">
    <location>
        <begin position="122"/>
        <end position="160"/>
    </location>
</feature>
<dbReference type="EMBL" id="JACHWZ010000029">
    <property type="protein sequence ID" value="MBB3063346.1"/>
    <property type="molecule type" value="Genomic_DNA"/>
</dbReference>
<comment type="caution">
    <text evidence="5">The sequence shown here is derived from an EMBL/GenBank/DDBJ whole genome shotgun (WGS) entry which is preliminary data.</text>
</comment>
<feature type="chain" id="PRO_5030534917" evidence="3">
    <location>
        <begin position="23"/>
        <end position="238"/>
    </location>
</feature>
<dbReference type="InterPro" id="IPR051407">
    <property type="entry name" value="Bact_OM_lipoprot/Surf_antigen"/>
</dbReference>
<dbReference type="AlphaFoldDB" id="A0A7W4WFN2"/>
<keyword evidence="6" id="KW-1185">Reference proteome</keyword>
<evidence type="ECO:0000259" key="4">
    <source>
        <dbReference type="Pfam" id="PF05433"/>
    </source>
</evidence>
<accession>A0A7W4WFN2</accession>
<dbReference type="PANTHER" id="PTHR35603">
    <property type="match status" value="1"/>
</dbReference>
<evidence type="ECO:0000313" key="5">
    <source>
        <dbReference type="EMBL" id="MBB3063346.1"/>
    </source>
</evidence>
<sequence>MKNLSTFAAIVFTTTLALPALADPPEGRGWKKHKHERHETKEEYWDGNCKVERKWERNGDYKEERKCKGAHEYAYREPGARVVVELPPWFDHRREEPVYQPDWRPAPQPTATRCNSAQVGRVLGGLIGGVLGHQIGDGRGNTAATIGGAIAGVLIGGEVGKRMDARNQACVAQALEFAPNGQRISWQGESGEEYAVVPGAIEKRGDTYCRSFTAEVQGGNRSDGTACRRADGTWVRSI</sequence>
<proteinExistence type="predicted"/>
<evidence type="ECO:0000256" key="3">
    <source>
        <dbReference type="SAM" id="SignalP"/>
    </source>
</evidence>
<gene>
    <name evidence="5" type="ORF">FHS09_004204</name>
</gene>
<organism evidence="5 6">
    <name type="scientific">Microbulbifer rhizosphaerae</name>
    <dbReference type="NCBI Taxonomy" id="1562603"/>
    <lineage>
        <taxon>Bacteria</taxon>
        <taxon>Pseudomonadati</taxon>
        <taxon>Pseudomonadota</taxon>
        <taxon>Gammaproteobacteria</taxon>
        <taxon>Cellvibrionales</taxon>
        <taxon>Microbulbiferaceae</taxon>
        <taxon>Microbulbifer</taxon>
    </lineage>
</organism>
<evidence type="ECO:0000256" key="1">
    <source>
        <dbReference type="ARBA" id="ARBA00004370"/>
    </source>
</evidence>
<dbReference type="InterPro" id="IPR008816">
    <property type="entry name" value="Gly_zipper_2TM_dom"/>
</dbReference>
<protein>
    <submittedName>
        <fullName evidence="5">Surface antigen</fullName>
    </submittedName>
</protein>
<evidence type="ECO:0000256" key="2">
    <source>
        <dbReference type="ARBA" id="ARBA00023136"/>
    </source>
</evidence>
<dbReference type="GO" id="GO:0019867">
    <property type="term" value="C:outer membrane"/>
    <property type="evidence" value="ECO:0007669"/>
    <property type="project" value="InterPro"/>
</dbReference>
<dbReference type="Pfam" id="PF05433">
    <property type="entry name" value="Rick_17kDa_Anti"/>
    <property type="match status" value="1"/>
</dbReference>
<name>A0A7W4WFN2_9GAMM</name>
<dbReference type="PANTHER" id="PTHR35603:SF2">
    <property type="entry name" value="OUTER MEMBRANE LIPOPROTEIN"/>
    <property type="match status" value="1"/>
</dbReference>